<sequence>MTLTVLDIERWDAGDVREVFHAATSRAQAAMDAADGLARLPAFESWGGEAAEAAREAIGQTRKDLDAHGNEALAVANAARSAADEIDRIKSDLATLRADAEALGMEIDPIAGTVLPGPKVRNPMEAELKQAQLQPRLDKIVAEANLVDMALANAINMAGGKTPIPVTPHDNRPEIQDALNKPLPEDPNEFRDLWTQLTPEEKDWLYSRDHNIGNHPGMPWAGDHSNPGKDYYNRLHLPELQQNAQAEVDRLEALHPEWAAGHPPNRSTYDQWRAWRSKLDAAEHTLDGYNSVSSTLSPNDGIPRYLGLIDDQGHAAIAMGNPDTATRTATLVPGTGQDLSAFQGATDKSGAMYNAAVQADKSLRDHLAVMTWMGYDRPMDLGQAADDVYARGGAGALDSFLTGNQASHVGPTSIDTVVGHSYGSTLVGAAGADGHHLAAENVIAVGSPGMLVGNAHDLSLDPGGQVYAARAQHDIIHLVSGAALGPNPTWDGFGAIEIAAAPGPATGPEILNLPSVAAHSSYWDAGNPALRNMGAIIAGQPPPQIVPNG</sequence>
<feature type="coiled-coil region" evidence="1">
    <location>
        <begin position="79"/>
        <end position="106"/>
    </location>
</feature>
<dbReference type="Pfam" id="PF06259">
    <property type="entry name" value="Abhydrolase_8"/>
    <property type="match status" value="1"/>
</dbReference>
<evidence type="ECO:0000313" key="4">
    <source>
        <dbReference type="Proteomes" id="UP001300745"/>
    </source>
</evidence>
<evidence type="ECO:0000256" key="1">
    <source>
        <dbReference type="SAM" id="Coils"/>
    </source>
</evidence>
<accession>A0ABT3SAE5</accession>
<reference evidence="3 4" key="1">
    <citation type="submission" date="2022-11" db="EMBL/GenBank/DDBJ databases">
        <title>Mycobacterium sp. nov.</title>
        <authorList>
            <person name="Papic B."/>
            <person name="Spicic S."/>
            <person name="Duvnjak S."/>
        </authorList>
    </citation>
    <scope>NUCLEOTIDE SEQUENCE [LARGE SCALE GENOMIC DNA]</scope>
    <source>
        <strain evidence="3 4">CVI_P4</strain>
    </source>
</reference>
<dbReference type="GO" id="GO:0016787">
    <property type="term" value="F:hydrolase activity"/>
    <property type="evidence" value="ECO:0007669"/>
    <property type="project" value="UniProtKB-KW"/>
</dbReference>
<dbReference type="RefSeq" id="WP_265995755.1">
    <property type="nucleotide sequence ID" value="NZ_JAPJDN010000004.1"/>
</dbReference>
<dbReference type="EMBL" id="JAPJDO010000004">
    <property type="protein sequence ID" value="MCX2936480.1"/>
    <property type="molecule type" value="Genomic_DNA"/>
</dbReference>
<evidence type="ECO:0000259" key="2">
    <source>
        <dbReference type="Pfam" id="PF06259"/>
    </source>
</evidence>
<dbReference type="Proteomes" id="UP001300745">
    <property type="component" value="Unassembled WGS sequence"/>
</dbReference>
<keyword evidence="3" id="KW-0378">Hydrolase</keyword>
<keyword evidence="1" id="KW-0175">Coiled coil</keyword>
<protein>
    <submittedName>
        <fullName evidence="3">Alpha/beta hydrolase</fullName>
    </submittedName>
</protein>
<proteinExistence type="predicted"/>
<evidence type="ECO:0000313" key="3">
    <source>
        <dbReference type="EMBL" id="MCX2936480.1"/>
    </source>
</evidence>
<comment type="caution">
    <text evidence="3">The sequence shown here is derived from an EMBL/GenBank/DDBJ whole genome shotgun (WGS) entry which is preliminary data.</text>
</comment>
<organism evidence="3 4">
    <name type="scientific">Mycobacterium pinniadriaticum</name>
    <dbReference type="NCBI Taxonomy" id="2994102"/>
    <lineage>
        <taxon>Bacteria</taxon>
        <taxon>Bacillati</taxon>
        <taxon>Actinomycetota</taxon>
        <taxon>Actinomycetes</taxon>
        <taxon>Mycobacteriales</taxon>
        <taxon>Mycobacteriaceae</taxon>
        <taxon>Mycobacterium</taxon>
    </lineage>
</organism>
<name>A0ABT3SAE5_9MYCO</name>
<dbReference type="InterPro" id="IPR010427">
    <property type="entry name" value="DUF1023"/>
</dbReference>
<feature type="domain" description="DUF1023" evidence="2">
    <location>
        <begin position="311"/>
        <end position="479"/>
    </location>
</feature>
<keyword evidence="4" id="KW-1185">Reference proteome</keyword>
<gene>
    <name evidence="3" type="ORF">ORI27_07210</name>
</gene>